<comment type="caution">
    <text evidence="1">The sequence shown here is derived from an EMBL/GenBank/DDBJ whole genome shotgun (WGS) entry which is preliminary data.</text>
</comment>
<gene>
    <name evidence="1" type="ORF">C8N25_11330</name>
</gene>
<dbReference type="SUPFAM" id="SSF63829">
    <property type="entry name" value="Calcium-dependent phosphotriesterase"/>
    <property type="match status" value="1"/>
</dbReference>
<dbReference type="InterPro" id="IPR011042">
    <property type="entry name" value="6-blade_b-propeller_TolB-like"/>
</dbReference>
<keyword evidence="2" id="KW-1185">Reference proteome</keyword>
<sequence length="379" mass="43692">MKNIFFLLLTLLLIRCSSKDNNEKHIVISQPHTSVADVVNFSDYFEIIEVINLESSDSSIIDYTHKIVFDDFYFILGGGAVYKFDKTGKYILKVKRGEDGPNAIKNLTDLILLKNENRLWIYDSHHRRISQFDYNLIFEINYDLDYPLFGLEKLETGLIGSPGYMMVVKEPYSLFRFSGKNLATGYSLEETTMGFDIEKSDYLHIFRHDYFSELETGDLDFVNSFNDTIYNINQNGESSIKYVIDFKDKRVLEGELVNKGYTSIVDVFNYINSTDKSFNIGNIFESNNSLIYRFFNSGKPYFSIYDKKNNKLTSGQIIKFNYKGQEIAFPIDEEMRIGSFGNGKGYLSITSESSVIGENQKVFNTQDGDNPIIIIFNEK</sequence>
<evidence type="ECO:0000313" key="2">
    <source>
        <dbReference type="Proteomes" id="UP000256405"/>
    </source>
</evidence>
<dbReference type="RefSeq" id="WP_086543841.1">
    <property type="nucleotide sequence ID" value="NZ_MSSW01000095.1"/>
</dbReference>
<evidence type="ECO:0000313" key="1">
    <source>
        <dbReference type="EMBL" id="REG85343.1"/>
    </source>
</evidence>
<name>A0A3E0DS74_9BACT</name>
<dbReference type="AlphaFoldDB" id="A0A3E0DS74"/>
<accession>A0A3E0DS74</accession>
<organism evidence="1 2">
    <name type="scientific">Algoriphagus antarcticus</name>
    <dbReference type="NCBI Taxonomy" id="238540"/>
    <lineage>
        <taxon>Bacteria</taxon>
        <taxon>Pseudomonadati</taxon>
        <taxon>Bacteroidota</taxon>
        <taxon>Cytophagia</taxon>
        <taxon>Cytophagales</taxon>
        <taxon>Cyclobacteriaceae</taxon>
        <taxon>Algoriphagus</taxon>
    </lineage>
</organism>
<reference evidence="1 2" key="1">
    <citation type="submission" date="2018-08" db="EMBL/GenBank/DDBJ databases">
        <title>Genomic Encyclopedia of Archaeal and Bacterial Type Strains, Phase II (KMG-II): from individual species to whole genera.</title>
        <authorList>
            <person name="Goeker M."/>
        </authorList>
    </citation>
    <scope>NUCLEOTIDE SEQUENCE [LARGE SCALE GENOMIC DNA]</scope>
    <source>
        <strain evidence="1 2">DSM 15986</strain>
    </source>
</reference>
<proteinExistence type="predicted"/>
<dbReference type="Proteomes" id="UP000256405">
    <property type="component" value="Unassembled WGS sequence"/>
</dbReference>
<protein>
    <submittedName>
        <fullName evidence="1">6-bladed beta-propeller protein</fullName>
    </submittedName>
</protein>
<dbReference type="Pfam" id="PF17170">
    <property type="entry name" value="DUF5128"/>
    <property type="match status" value="1"/>
</dbReference>
<dbReference type="EMBL" id="QUNF01000013">
    <property type="protein sequence ID" value="REG85343.1"/>
    <property type="molecule type" value="Genomic_DNA"/>
</dbReference>
<dbReference type="OrthoDB" id="815835at2"/>
<dbReference type="Gene3D" id="2.120.10.30">
    <property type="entry name" value="TolB, C-terminal domain"/>
    <property type="match status" value="1"/>
</dbReference>